<evidence type="ECO:0000259" key="4">
    <source>
        <dbReference type="PROSITE" id="PS50887"/>
    </source>
</evidence>
<feature type="domain" description="Response regulatory" evidence="1">
    <location>
        <begin position="8"/>
        <end position="124"/>
    </location>
</feature>
<dbReference type="SUPFAM" id="SSF55073">
    <property type="entry name" value="Nucleotide cyclase"/>
    <property type="match status" value="1"/>
</dbReference>
<evidence type="ECO:0000313" key="5">
    <source>
        <dbReference type="EMBL" id="VAW72679.1"/>
    </source>
</evidence>
<dbReference type="PROSITE" id="PS50112">
    <property type="entry name" value="PAS"/>
    <property type="match status" value="1"/>
</dbReference>
<dbReference type="GO" id="GO:0000160">
    <property type="term" value="P:phosphorelay signal transduction system"/>
    <property type="evidence" value="ECO:0007669"/>
    <property type="project" value="InterPro"/>
</dbReference>
<dbReference type="Pfam" id="PF00563">
    <property type="entry name" value="EAL"/>
    <property type="match status" value="1"/>
</dbReference>
<dbReference type="GO" id="GO:0071111">
    <property type="term" value="F:cyclic-guanylate-specific phosphodiesterase activity"/>
    <property type="evidence" value="ECO:0007669"/>
    <property type="project" value="InterPro"/>
</dbReference>
<reference evidence="5" key="1">
    <citation type="submission" date="2018-06" db="EMBL/GenBank/DDBJ databases">
        <authorList>
            <person name="Zhirakovskaya E."/>
        </authorList>
    </citation>
    <scope>NUCLEOTIDE SEQUENCE</scope>
</reference>
<dbReference type="InterPro" id="IPR000014">
    <property type="entry name" value="PAS"/>
</dbReference>
<dbReference type="Pfam" id="PF00990">
    <property type="entry name" value="GGDEF"/>
    <property type="match status" value="1"/>
</dbReference>
<dbReference type="InterPro" id="IPR001633">
    <property type="entry name" value="EAL_dom"/>
</dbReference>
<dbReference type="CDD" id="cd01949">
    <property type="entry name" value="GGDEF"/>
    <property type="match status" value="1"/>
</dbReference>
<gene>
    <name evidence="5" type="ORF">MNBD_GAMMA14-198</name>
</gene>
<evidence type="ECO:0000259" key="2">
    <source>
        <dbReference type="PROSITE" id="PS50112"/>
    </source>
</evidence>
<dbReference type="InterPro" id="IPR035965">
    <property type="entry name" value="PAS-like_dom_sf"/>
</dbReference>
<dbReference type="SMART" id="SM00052">
    <property type="entry name" value="EAL"/>
    <property type="match status" value="1"/>
</dbReference>
<protein>
    <submittedName>
        <fullName evidence="5">FOG: PAS/PAC domain</fullName>
    </submittedName>
</protein>
<dbReference type="Gene3D" id="3.30.450.20">
    <property type="entry name" value="PAS domain"/>
    <property type="match status" value="1"/>
</dbReference>
<dbReference type="PANTHER" id="PTHR33121:SF23">
    <property type="entry name" value="CYCLIC DI-GMP PHOSPHODIESTERASE PDEB"/>
    <property type="match status" value="1"/>
</dbReference>
<dbReference type="InterPro" id="IPR029787">
    <property type="entry name" value="Nucleotide_cyclase"/>
</dbReference>
<dbReference type="SUPFAM" id="SSF141868">
    <property type="entry name" value="EAL domain-like"/>
    <property type="match status" value="1"/>
</dbReference>
<dbReference type="SMART" id="SM00091">
    <property type="entry name" value="PAS"/>
    <property type="match status" value="1"/>
</dbReference>
<dbReference type="SUPFAM" id="SSF52172">
    <property type="entry name" value="CheY-like"/>
    <property type="match status" value="1"/>
</dbReference>
<dbReference type="CDD" id="cd01948">
    <property type="entry name" value="EAL"/>
    <property type="match status" value="1"/>
</dbReference>
<dbReference type="PROSITE" id="PS50887">
    <property type="entry name" value="GGDEF"/>
    <property type="match status" value="1"/>
</dbReference>
<dbReference type="CDD" id="cd00156">
    <property type="entry name" value="REC"/>
    <property type="match status" value="1"/>
</dbReference>
<accession>A0A3B0YEW0</accession>
<dbReference type="InterPro" id="IPR000160">
    <property type="entry name" value="GGDEF_dom"/>
</dbReference>
<evidence type="ECO:0000259" key="1">
    <source>
        <dbReference type="PROSITE" id="PS50110"/>
    </source>
</evidence>
<name>A0A3B0YEW0_9ZZZZ</name>
<dbReference type="PANTHER" id="PTHR33121">
    <property type="entry name" value="CYCLIC DI-GMP PHOSPHODIESTERASE PDEF"/>
    <property type="match status" value="1"/>
</dbReference>
<dbReference type="EMBL" id="UOFM01000030">
    <property type="protein sequence ID" value="VAW72679.1"/>
    <property type="molecule type" value="Genomic_DNA"/>
</dbReference>
<dbReference type="SMART" id="SM00448">
    <property type="entry name" value="REC"/>
    <property type="match status" value="1"/>
</dbReference>
<dbReference type="PROSITE" id="PS50883">
    <property type="entry name" value="EAL"/>
    <property type="match status" value="1"/>
</dbReference>
<dbReference type="InterPro" id="IPR050706">
    <property type="entry name" value="Cyclic-di-GMP_PDE-like"/>
</dbReference>
<dbReference type="NCBIfam" id="TIGR00229">
    <property type="entry name" value="sensory_box"/>
    <property type="match status" value="1"/>
</dbReference>
<dbReference type="InterPro" id="IPR001789">
    <property type="entry name" value="Sig_transdc_resp-reg_receiver"/>
</dbReference>
<feature type="domain" description="GGDEF" evidence="4">
    <location>
        <begin position="299"/>
        <end position="432"/>
    </location>
</feature>
<dbReference type="InterPro" id="IPR011006">
    <property type="entry name" value="CheY-like_superfamily"/>
</dbReference>
<dbReference type="AlphaFoldDB" id="A0A3B0YEW0"/>
<dbReference type="SUPFAM" id="SSF55785">
    <property type="entry name" value="PYP-like sensor domain (PAS domain)"/>
    <property type="match status" value="1"/>
</dbReference>
<organism evidence="5">
    <name type="scientific">hydrothermal vent metagenome</name>
    <dbReference type="NCBI Taxonomy" id="652676"/>
    <lineage>
        <taxon>unclassified sequences</taxon>
        <taxon>metagenomes</taxon>
        <taxon>ecological metagenomes</taxon>
    </lineage>
</organism>
<dbReference type="InterPro" id="IPR035919">
    <property type="entry name" value="EAL_sf"/>
</dbReference>
<proteinExistence type="predicted"/>
<dbReference type="Pfam" id="PF13426">
    <property type="entry name" value="PAS_9"/>
    <property type="match status" value="1"/>
</dbReference>
<feature type="domain" description="EAL" evidence="3">
    <location>
        <begin position="443"/>
        <end position="695"/>
    </location>
</feature>
<dbReference type="SMART" id="SM00267">
    <property type="entry name" value="GGDEF"/>
    <property type="match status" value="1"/>
</dbReference>
<sequence length="695" mass="77581">MDKDQTLRLLIVEESRNDAEALANTLRNAGWASRLDYAEDSEGICAALDRNMPNLVLCAMGLESISLSDVAELLKERKTPVPLIAIGETANESDIVEAMRQGASDLCSYDQPDHLQLVTRRELRQLNACSKAQNFEARFHESEKRARSLMESSRDAIAYVHEGMHIFANSPYLEMFGFDDIEEIEGTPILDMVIPDEHDKFKAFLRSFSKEEASENSLETHGQLPDGKQFDALMEFSPASIDGEACTQIIIRNQVGSSKELEQKLKFLSKQDVLTGLFNRQYFMEELELAITNAVSGSENAALIYLLMDNFKEVKDNIGLGAADMVISDIASLLQEHSKDDDIVARFGDHSFAIMRKDCDHDSITALGDEIRQAIEDHITEIEGKSVTTTCSIGMSIIGESAPSAQEVISRADLACEVARSSGGNKIHLHNPVVDEKIGKERDQQMHALIEDSLEKNQFCLLYQPVVSLQGDAGEKYEVLLRMLNDEDEHILPSQFLPIAEQTGQIAEIDHWVIRNAIKALSEHRAQGTDTQFFVKISAQTLLNDKLVAFISDRLKEYRLPGDALVFELSEKVASQHLKQAKTFVKTLQDLHCQSVLEHFGTSPNSFQLLKHMPVDFLKIDGSFIHNLATDTDNQAMVKSILDTANSMNKQCIAEYVQDAHSLAVLWQSGINFIQGNFLQEPSETLSYDFTGEVA</sequence>
<dbReference type="PROSITE" id="PS50110">
    <property type="entry name" value="RESPONSE_REGULATORY"/>
    <property type="match status" value="1"/>
</dbReference>
<evidence type="ECO:0000259" key="3">
    <source>
        <dbReference type="PROSITE" id="PS50883"/>
    </source>
</evidence>
<dbReference type="Gene3D" id="3.40.50.2300">
    <property type="match status" value="1"/>
</dbReference>
<dbReference type="NCBIfam" id="TIGR00254">
    <property type="entry name" value="GGDEF"/>
    <property type="match status" value="1"/>
</dbReference>
<dbReference type="Gene3D" id="3.20.20.450">
    <property type="entry name" value="EAL domain"/>
    <property type="match status" value="1"/>
</dbReference>
<feature type="domain" description="PAS" evidence="2">
    <location>
        <begin position="142"/>
        <end position="212"/>
    </location>
</feature>
<dbReference type="CDD" id="cd00130">
    <property type="entry name" value="PAS"/>
    <property type="match status" value="1"/>
</dbReference>
<dbReference type="Gene3D" id="3.30.70.270">
    <property type="match status" value="1"/>
</dbReference>
<dbReference type="InterPro" id="IPR043128">
    <property type="entry name" value="Rev_trsase/Diguanyl_cyclase"/>
</dbReference>